<feature type="transmembrane region" description="Helical" evidence="1">
    <location>
        <begin position="320"/>
        <end position="340"/>
    </location>
</feature>
<feature type="transmembrane region" description="Helical" evidence="1">
    <location>
        <begin position="111"/>
        <end position="130"/>
    </location>
</feature>
<keyword evidence="1" id="KW-1133">Transmembrane helix</keyword>
<evidence type="ECO:0008006" key="4">
    <source>
        <dbReference type="Google" id="ProtNLM"/>
    </source>
</evidence>
<proteinExistence type="predicted"/>
<feature type="transmembrane region" description="Helical" evidence="1">
    <location>
        <begin position="54"/>
        <end position="75"/>
    </location>
</feature>
<keyword evidence="3" id="KW-1185">Reference proteome</keyword>
<gene>
    <name evidence="2" type="ORF">GCM10022409_27610</name>
</gene>
<sequence>MNWQAYNPDWAFHTVLRARAARWQRRGQLSPEQLAAIEAGYPLPYYQPVWPLRVGLFIFTWIGLTMMGVVLALITKGDAPFATGLVCCLACFGVLELVIRERRFYHAGADNALLYAGLGIAAALIAYVFFEADNWNFSAVGLTSGFLPLTLGLIVMLAAVVRYADVLATFVAFITVLVLVLLAVLSIPPALLLLPFVFMATAGATLLGYRAIGRRLAGTALADYYANCLLIVKLLALTLFYLGGNYLVVREGYADLNHEFASTQIPLAPLFYAFTAGIPLLYIVLGLRRADRPTLLLGLLTLAFSFFTLRYYRSLMPPEITAVAGGLVLTVAAGALLRYLRPARFGLTSLPDDEPRHFNLENLIQAQTAHAPGAPAADGFDFGGGQSGGGGATGNF</sequence>
<feature type="transmembrane region" description="Helical" evidence="1">
    <location>
        <begin position="193"/>
        <end position="212"/>
    </location>
</feature>
<feature type="transmembrane region" description="Helical" evidence="1">
    <location>
        <begin position="224"/>
        <end position="247"/>
    </location>
</feature>
<feature type="transmembrane region" description="Helical" evidence="1">
    <location>
        <begin position="136"/>
        <end position="159"/>
    </location>
</feature>
<dbReference type="EMBL" id="BAABDK010000021">
    <property type="protein sequence ID" value="GAA4040237.1"/>
    <property type="molecule type" value="Genomic_DNA"/>
</dbReference>
<keyword evidence="1" id="KW-0812">Transmembrane</keyword>
<feature type="transmembrane region" description="Helical" evidence="1">
    <location>
        <begin position="81"/>
        <end position="99"/>
    </location>
</feature>
<evidence type="ECO:0000256" key="1">
    <source>
        <dbReference type="SAM" id="Phobius"/>
    </source>
</evidence>
<protein>
    <recommendedName>
        <fullName evidence="4">DUF2157 domain-containing protein</fullName>
    </recommendedName>
</protein>
<dbReference type="Proteomes" id="UP001501469">
    <property type="component" value="Unassembled WGS sequence"/>
</dbReference>
<evidence type="ECO:0000313" key="3">
    <source>
        <dbReference type="Proteomes" id="UP001501469"/>
    </source>
</evidence>
<reference evidence="3" key="1">
    <citation type="journal article" date="2019" name="Int. J. Syst. Evol. Microbiol.">
        <title>The Global Catalogue of Microorganisms (GCM) 10K type strain sequencing project: providing services to taxonomists for standard genome sequencing and annotation.</title>
        <authorList>
            <consortium name="The Broad Institute Genomics Platform"/>
            <consortium name="The Broad Institute Genome Sequencing Center for Infectious Disease"/>
            <person name="Wu L."/>
            <person name="Ma J."/>
        </authorList>
    </citation>
    <scope>NUCLEOTIDE SEQUENCE [LARGE SCALE GENOMIC DNA]</scope>
    <source>
        <strain evidence="3">JCM 17225</strain>
    </source>
</reference>
<keyword evidence="1" id="KW-0472">Membrane</keyword>
<feature type="transmembrane region" description="Helical" evidence="1">
    <location>
        <begin position="267"/>
        <end position="287"/>
    </location>
</feature>
<name>A0ABP7UC76_9BACT</name>
<dbReference type="RefSeq" id="WP_345055532.1">
    <property type="nucleotide sequence ID" value="NZ_BAABDK010000021.1"/>
</dbReference>
<organism evidence="2 3">
    <name type="scientific">Hymenobacter glaciei</name>
    <dbReference type="NCBI Taxonomy" id="877209"/>
    <lineage>
        <taxon>Bacteria</taxon>
        <taxon>Pseudomonadati</taxon>
        <taxon>Bacteroidota</taxon>
        <taxon>Cytophagia</taxon>
        <taxon>Cytophagales</taxon>
        <taxon>Hymenobacteraceae</taxon>
        <taxon>Hymenobacter</taxon>
    </lineage>
</organism>
<comment type="caution">
    <text evidence="2">The sequence shown here is derived from an EMBL/GenBank/DDBJ whole genome shotgun (WGS) entry which is preliminary data.</text>
</comment>
<accession>A0ABP7UC76</accession>
<feature type="transmembrane region" description="Helical" evidence="1">
    <location>
        <begin position="166"/>
        <end position="187"/>
    </location>
</feature>
<feature type="transmembrane region" description="Helical" evidence="1">
    <location>
        <begin position="294"/>
        <end position="314"/>
    </location>
</feature>
<evidence type="ECO:0000313" key="2">
    <source>
        <dbReference type="EMBL" id="GAA4040237.1"/>
    </source>
</evidence>